<comment type="caution">
    <text evidence="5">The sequence shown here is derived from an EMBL/GenBank/DDBJ whole genome shotgun (WGS) entry which is preliminary data.</text>
</comment>
<dbReference type="SUPFAM" id="SSF56176">
    <property type="entry name" value="FAD-binding/transporter-associated domain-like"/>
    <property type="match status" value="1"/>
</dbReference>
<dbReference type="InterPro" id="IPR016164">
    <property type="entry name" value="FAD-linked_Oxase-like_C"/>
</dbReference>
<name>A0A940SIF1_9BACI</name>
<dbReference type="InterPro" id="IPR010031">
    <property type="entry name" value="FAD_lactone_oxidase-like"/>
</dbReference>
<dbReference type="PANTHER" id="PTHR43762:SF1">
    <property type="entry name" value="D-ARABINONO-1,4-LACTONE OXIDASE"/>
    <property type="match status" value="1"/>
</dbReference>
<dbReference type="InterPro" id="IPR016166">
    <property type="entry name" value="FAD-bd_PCMH"/>
</dbReference>
<keyword evidence="1" id="KW-0285">Flavoprotein</keyword>
<dbReference type="Pfam" id="PF01565">
    <property type="entry name" value="FAD_binding_4"/>
    <property type="match status" value="1"/>
</dbReference>
<proteinExistence type="predicted"/>
<sequence length="445" mass="50854">MNDVGRLLPTKVERVVKGKEEEQLVKIVNETRENGGKISIAGERHSQGGHTFYKDATVLDMTTYRKILNVDPNRKTIHVQSGATWDDVQKALYPYGLSVKVMQSLKIFSVGGSLSVNAHGRDCSNGSIGNTINWFRLLKADGTIEKVSRTSNPTLFSHVIGGYGLLGVILDVELQATNDVWYKTKTKKININDFSNYVHNMKKQKAIEMGYARISVAPSSLLNQLYVIEYYKFDSKKKLDPLKEDVGAFTTASVLELARHSDWGKDLFWDLQKKFLTLQDGKLITRNNNMRSESDFLLYKNQNDTDILQEYFIPIDEFSSYVSDLKSVLKKEKINLLNLTIRYVPKDQVSTLGYAKKEDMIALVALINHGKSEDSIKSTSKSLQHVMDVALNHHGTFYLPYYPYATDSEVVKSYPNFQEFIKTKKEYDPKELFYSTFYERYKNAK</sequence>
<dbReference type="Gene3D" id="3.30.465.10">
    <property type="match status" value="1"/>
</dbReference>
<dbReference type="AlphaFoldDB" id="A0A940SIF1"/>
<dbReference type="InterPro" id="IPR036318">
    <property type="entry name" value="FAD-bd_PCMH-like_sf"/>
</dbReference>
<evidence type="ECO:0000313" key="5">
    <source>
        <dbReference type="EMBL" id="MBP0723739.1"/>
    </source>
</evidence>
<dbReference type="EMBL" id="JAGIYQ010000001">
    <property type="protein sequence ID" value="MBP0723739.1"/>
    <property type="molecule type" value="Genomic_DNA"/>
</dbReference>
<dbReference type="InterPro" id="IPR016169">
    <property type="entry name" value="FAD-bd_PCMH_sub2"/>
</dbReference>
<evidence type="ECO:0000313" key="6">
    <source>
        <dbReference type="Proteomes" id="UP000682134"/>
    </source>
</evidence>
<dbReference type="InterPro" id="IPR006094">
    <property type="entry name" value="Oxid_FAD_bind_N"/>
</dbReference>
<evidence type="ECO:0000259" key="4">
    <source>
        <dbReference type="PROSITE" id="PS51387"/>
    </source>
</evidence>
<keyword evidence="3" id="KW-0560">Oxidoreductase</keyword>
<dbReference type="PROSITE" id="PS51387">
    <property type="entry name" value="FAD_PCMH"/>
    <property type="match status" value="1"/>
</dbReference>
<dbReference type="Gene3D" id="3.40.462.10">
    <property type="entry name" value="FAD-linked oxidases, C-terminal domain"/>
    <property type="match status" value="1"/>
</dbReference>
<evidence type="ECO:0000256" key="1">
    <source>
        <dbReference type="ARBA" id="ARBA00022630"/>
    </source>
</evidence>
<dbReference type="SUPFAM" id="SSF55103">
    <property type="entry name" value="FAD-linked oxidases, C-terminal domain"/>
    <property type="match status" value="1"/>
</dbReference>
<evidence type="ECO:0000256" key="3">
    <source>
        <dbReference type="ARBA" id="ARBA00023002"/>
    </source>
</evidence>
<feature type="domain" description="FAD-binding PCMH-type" evidence="4">
    <location>
        <begin position="8"/>
        <end position="179"/>
    </location>
</feature>
<organism evidence="5 6">
    <name type="scientific">Gottfriedia endophytica</name>
    <dbReference type="NCBI Taxonomy" id="2820819"/>
    <lineage>
        <taxon>Bacteria</taxon>
        <taxon>Bacillati</taxon>
        <taxon>Bacillota</taxon>
        <taxon>Bacilli</taxon>
        <taxon>Bacillales</taxon>
        <taxon>Bacillaceae</taxon>
        <taxon>Gottfriedia</taxon>
    </lineage>
</organism>
<dbReference type="InterPro" id="IPR016167">
    <property type="entry name" value="FAD-bd_PCMH_sub1"/>
</dbReference>
<protein>
    <submittedName>
        <fullName evidence="5">FAD-binding oxidoreductase</fullName>
    </submittedName>
</protein>
<dbReference type="Gene3D" id="3.30.43.10">
    <property type="entry name" value="Uridine Diphospho-n-acetylenolpyruvylglucosamine Reductase, domain 2"/>
    <property type="match status" value="1"/>
</dbReference>
<dbReference type="GO" id="GO:0071949">
    <property type="term" value="F:FAD binding"/>
    <property type="evidence" value="ECO:0007669"/>
    <property type="project" value="InterPro"/>
</dbReference>
<dbReference type="Proteomes" id="UP000682134">
    <property type="component" value="Unassembled WGS sequence"/>
</dbReference>
<reference evidence="5" key="1">
    <citation type="submission" date="2021-04" db="EMBL/GenBank/DDBJ databases">
        <title>Genome seq and assembly of Bacillus sp.</title>
        <authorList>
            <person name="Chhetri G."/>
        </authorList>
    </citation>
    <scope>NUCLEOTIDE SEQUENCE</scope>
    <source>
        <strain evidence="5">RG28</strain>
    </source>
</reference>
<keyword evidence="6" id="KW-1185">Reference proteome</keyword>
<dbReference type="PANTHER" id="PTHR43762">
    <property type="entry name" value="L-GULONOLACTONE OXIDASE"/>
    <property type="match status" value="1"/>
</dbReference>
<gene>
    <name evidence="5" type="ORF">J5Y03_00910</name>
</gene>
<dbReference type="GO" id="GO:0016899">
    <property type="term" value="F:oxidoreductase activity, acting on the CH-OH group of donors, oxygen as acceptor"/>
    <property type="evidence" value="ECO:0007669"/>
    <property type="project" value="InterPro"/>
</dbReference>
<keyword evidence="2" id="KW-0274">FAD</keyword>
<dbReference type="InterPro" id="IPR016170">
    <property type="entry name" value="Cytok_DH_C_sf"/>
</dbReference>
<evidence type="ECO:0000256" key="2">
    <source>
        <dbReference type="ARBA" id="ARBA00022827"/>
    </source>
</evidence>
<accession>A0A940SIF1</accession>